<dbReference type="PANTHER" id="PTHR10509">
    <property type="entry name" value="O-METHYLTRANSFERASE-RELATED"/>
    <property type="match status" value="1"/>
</dbReference>
<accession>A0AA96X003</accession>
<dbReference type="InterPro" id="IPR050362">
    <property type="entry name" value="Cation-dep_OMT"/>
</dbReference>
<dbReference type="EC" id="2.1.1.-" evidence="4"/>
<keyword evidence="1 4" id="KW-0489">Methyltransferase</keyword>
<reference evidence="4" key="1">
    <citation type="journal article" date="2023" name="Plants (Basel)">
        <title>Genomic Analysis of Leptolyngbya boryana CZ1 Reveals Efficient Carbon Fixation Modules.</title>
        <authorList>
            <person name="Bai X."/>
            <person name="Wang H."/>
            <person name="Cheng W."/>
            <person name="Wang J."/>
            <person name="Ma M."/>
            <person name="Hu H."/>
            <person name="Song Z."/>
            <person name="Ma H."/>
            <person name="Fan Y."/>
            <person name="Du C."/>
            <person name="Xu J."/>
        </authorList>
    </citation>
    <scope>NUCLEOTIDE SEQUENCE</scope>
    <source>
        <strain evidence="4">CZ1</strain>
    </source>
</reference>
<dbReference type="InterPro" id="IPR029063">
    <property type="entry name" value="SAM-dependent_MTases_sf"/>
</dbReference>
<dbReference type="EMBL" id="CP130144">
    <property type="protein sequence ID" value="WNZ49021.1"/>
    <property type="molecule type" value="Genomic_DNA"/>
</dbReference>
<dbReference type="GO" id="GO:0008171">
    <property type="term" value="F:O-methyltransferase activity"/>
    <property type="evidence" value="ECO:0007669"/>
    <property type="project" value="InterPro"/>
</dbReference>
<dbReference type="RefSeq" id="WP_316429016.1">
    <property type="nucleotide sequence ID" value="NZ_CP130144.1"/>
</dbReference>
<dbReference type="GO" id="GO:0008757">
    <property type="term" value="F:S-adenosylmethionine-dependent methyltransferase activity"/>
    <property type="evidence" value="ECO:0007669"/>
    <property type="project" value="TreeGrafter"/>
</dbReference>
<keyword evidence="3" id="KW-0949">S-adenosyl-L-methionine</keyword>
<dbReference type="PANTHER" id="PTHR10509:SF14">
    <property type="entry name" value="CAFFEOYL-COA O-METHYLTRANSFERASE 3-RELATED"/>
    <property type="match status" value="1"/>
</dbReference>
<protein>
    <submittedName>
        <fullName evidence="4">Class I SAM-dependent methyltransferase</fullName>
        <ecNumber evidence="4">2.1.1.-</ecNumber>
    </submittedName>
</protein>
<organism evidence="4">
    <name type="scientific">Leptolyngbya boryana CZ1</name>
    <dbReference type="NCBI Taxonomy" id="3060204"/>
    <lineage>
        <taxon>Bacteria</taxon>
        <taxon>Bacillati</taxon>
        <taxon>Cyanobacteriota</taxon>
        <taxon>Cyanophyceae</taxon>
        <taxon>Leptolyngbyales</taxon>
        <taxon>Leptolyngbyaceae</taxon>
        <taxon>Leptolyngbya group</taxon>
        <taxon>Leptolyngbya</taxon>
    </lineage>
</organism>
<dbReference type="SUPFAM" id="SSF53335">
    <property type="entry name" value="S-adenosyl-L-methionine-dependent methyltransferases"/>
    <property type="match status" value="1"/>
</dbReference>
<dbReference type="AlphaFoldDB" id="A0AA96X003"/>
<keyword evidence="2 4" id="KW-0808">Transferase</keyword>
<evidence type="ECO:0000256" key="3">
    <source>
        <dbReference type="ARBA" id="ARBA00022691"/>
    </source>
</evidence>
<dbReference type="InterPro" id="IPR002935">
    <property type="entry name" value="SAM_O-MeTrfase"/>
</dbReference>
<dbReference type="GO" id="GO:0032259">
    <property type="term" value="P:methylation"/>
    <property type="evidence" value="ECO:0007669"/>
    <property type="project" value="UniProtKB-KW"/>
</dbReference>
<name>A0AA96X003_LEPBY</name>
<dbReference type="Pfam" id="PF01596">
    <property type="entry name" value="Methyltransf_3"/>
    <property type="match status" value="1"/>
</dbReference>
<proteinExistence type="predicted"/>
<evidence type="ECO:0000256" key="2">
    <source>
        <dbReference type="ARBA" id="ARBA00022679"/>
    </source>
</evidence>
<sequence length="219" mass="24271">MFKQAFGVDESLYAYILSNSLHESDILAQLRHETSEMPQARMQISPDQGQFMALLVRLMQAKKAIEVGVFTGYSSLSVAMAMPEDGKLIACDVSEEYTAIARKYWNLAGVTDKIDLRIAPAIETLDQLLQDQAGTFDFAFIDADKGNYANYYDRVIQLVRSGGLILIDNVLWSGRVADASDSDKIVNTIRAFNAKLAQDERILITILPIADGLTLALKK</sequence>
<evidence type="ECO:0000256" key="1">
    <source>
        <dbReference type="ARBA" id="ARBA00022603"/>
    </source>
</evidence>
<dbReference type="CDD" id="cd02440">
    <property type="entry name" value="AdoMet_MTases"/>
    <property type="match status" value="1"/>
</dbReference>
<dbReference type="PROSITE" id="PS51682">
    <property type="entry name" value="SAM_OMT_I"/>
    <property type="match status" value="1"/>
</dbReference>
<reference evidence="4" key="2">
    <citation type="submission" date="2023-07" db="EMBL/GenBank/DDBJ databases">
        <authorList>
            <person name="Bai X.-H."/>
            <person name="Wang H.-H."/>
            <person name="Wang J."/>
            <person name="Ma M.-Y."/>
            <person name="Hu H.-H."/>
            <person name="Song Z.-L."/>
            <person name="Ma H.-G."/>
            <person name="Fan Y."/>
            <person name="Du C.-Y."/>
            <person name="Xu J.-C."/>
        </authorList>
    </citation>
    <scope>NUCLEOTIDE SEQUENCE</scope>
    <source>
        <strain evidence="4">CZ1</strain>
    </source>
</reference>
<dbReference type="Gene3D" id="3.40.50.150">
    <property type="entry name" value="Vaccinia Virus protein VP39"/>
    <property type="match status" value="1"/>
</dbReference>
<evidence type="ECO:0000313" key="4">
    <source>
        <dbReference type="EMBL" id="WNZ49021.1"/>
    </source>
</evidence>
<gene>
    <name evidence="4" type="ORF">Q2T42_14445</name>
</gene>